<dbReference type="Proteomes" id="UP000076837">
    <property type="component" value="Unassembled WGS sequence"/>
</dbReference>
<evidence type="ECO:0000313" key="2">
    <source>
        <dbReference type="Proteomes" id="UP000076837"/>
    </source>
</evidence>
<sequence length="126" mass="13410">MKLSFVVMSVLGAGVLAAPVAEGKEQSDVRKIASWTDKKAKVSNANVAARDSTTVPKEGYRRAEGEALGFIIPKRKAVAGDSTTVPKEGYRRAEGEALGFIIPKREPATEAEVKRSDCGPNPHANC</sequence>
<dbReference type="EMBL" id="JYNV01000004">
    <property type="protein sequence ID" value="KZM28728.1"/>
    <property type="molecule type" value="Genomic_DNA"/>
</dbReference>
<proteinExistence type="predicted"/>
<keyword evidence="2" id="KW-1185">Reference proteome</keyword>
<protein>
    <submittedName>
        <fullName evidence="1">Uncharacterized protein</fullName>
    </submittedName>
</protein>
<reference evidence="1 2" key="1">
    <citation type="journal article" date="2016" name="Sci. Rep.">
        <title>Draft genome sequencing and secretome analysis of fungal phytopathogen Ascochyta rabiei provides insight into the necrotrophic effector repertoire.</title>
        <authorList>
            <person name="Verma S."/>
            <person name="Gazara R.K."/>
            <person name="Nizam S."/>
            <person name="Parween S."/>
            <person name="Chattopadhyay D."/>
            <person name="Verma P.K."/>
        </authorList>
    </citation>
    <scope>NUCLEOTIDE SEQUENCE [LARGE SCALE GENOMIC DNA]</scope>
    <source>
        <strain evidence="1 2">ArDII</strain>
    </source>
</reference>
<gene>
    <name evidence="1" type="ORF">ST47_g137</name>
</gene>
<evidence type="ECO:0000313" key="1">
    <source>
        <dbReference type="EMBL" id="KZM28728.1"/>
    </source>
</evidence>
<accession>A0A163MHQ8</accession>
<comment type="caution">
    <text evidence="1">The sequence shown here is derived from an EMBL/GenBank/DDBJ whole genome shotgun (WGS) entry which is preliminary data.</text>
</comment>
<dbReference type="AlphaFoldDB" id="A0A163MHQ8"/>
<organism evidence="1 2">
    <name type="scientific">Didymella rabiei</name>
    <name type="common">Chickpea ascochyta blight fungus</name>
    <name type="synonym">Mycosphaerella rabiei</name>
    <dbReference type="NCBI Taxonomy" id="5454"/>
    <lineage>
        <taxon>Eukaryota</taxon>
        <taxon>Fungi</taxon>
        <taxon>Dikarya</taxon>
        <taxon>Ascomycota</taxon>
        <taxon>Pezizomycotina</taxon>
        <taxon>Dothideomycetes</taxon>
        <taxon>Pleosporomycetidae</taxon>
        <taxon>Pleosporales</taxon>
        <taxon>Pleosporineae</taxon>
        <taxon>Didymellaceae</taxon>
        <taxon>Ascochyta</taxon>
    </lineage>
</organism>
<name>A0A163MHQ8_DIDRA</name>
<dbReference type="OrthoDB" id="10525034at2759"/>